<feature type="compositionally biased region" description="Basic residues" evidence="2">
    <location>
        <begin position="503"/>
        <end position="518"/>
    </location>
</feature>
<keyword evidence="1" id="KW-0863">Zinc-finger</keyword>
<keyword evidence="1" id="KW-0862">Zinc</keyword>
<evidence type="ECO:0000256" key="2">
    <source>
        <dbReference type="SAM" id="MobiDB-lite"/>
    </source>
</evidence>
<dbReference type="InterPro" id="IPR036875">
    <property type="entry name" value="Znf_CCHC_sf"/>
</dbReference>
<evidence type="ECO:0000256" key="3">
    <source>
        <dbReference type="SAM" id="Phobius"/>
    </source>
</evidence>
<dbReference type="Pfam" id="PF14223">
    <property type="entry name" value="Retrotran_gag_2"/>
    <property type="match status" value="1"/>
</dbReference>
<protein>
    <submittedName>
        <fullName evidence="5">Zinc finger, CCHC-type containing protein</fullName>
    </submittedName>
</protein>
<proteinExistence type="predicted"/>
<feature type="transmembrane region" description="Helical" evidence="3">
    <location>
        <begin position="200"/>
        <end position="218"/>
    </location>
</feature>
<evidence type="ECO:0000256" key="1">
    <source>
        <dbReference type="PROSITE-ProRule" id="PRU00047"/>
    </source>
</evidence>
<feature type="domain" description="CCHC-type" evidence="4">
    <location>
        <begin position="522"/>
        <end position="536"/>
    </location>
</feature>
<keyword evidence="3" id="KW-1133">Transmembrane helix</keyword>
<dbReference type="InterPro" id="IPR001878">
    <property type="entry name" value="Znf_CCHC"/>
</dbReference>
<dbReference type="PROSITE" id="PS50158">
    <property type="entry name" value="ZF_CCHC"/>
    <property type="match status" value="1"/>
</dbReference>
<comment type="caution">
    <text evidence="5">The sequence shown here is derived from an EMBL/GenBank/DDBJ whole genome shotgun (WGS) entry which is preliminary data.</text>
</comment>
<dbReference type="EMBL" id="BQNB010019351">
    <property type="protein sequence ID" value="GJT84365.1"/>
    <property type="molecule type" value="Genomic_DNA"/>
</dbReference>
<dbReference type="PANTHER" id="PTHR47592">
    <property type="entry name" value="PBF68 PROTEIN"/>
    <property type="match status" value="1"/>
</dbReference>
<feature type="region of interest" description="Disordered" evidence="2">
    <location>
        <begin position="493"/>
        <end position="518"/>
    </location>
</feature>
<evidence type="ECO:0000313" key="5">
    <source>
        <dbReference type="EMBL" id="GJT84365.1"/>
    </source>
</evidence>
<dbReference type="SMART" id="SM00343">
    <property type="entry name" value="ZnF_C2HC"/>
    <property type="match status" value="1"/>
</dbReference>
<name>A0ABQ5H903_9ASTR</name>
<reference evidence="5" key="2">
    <citation type="submission" date="2022-01" db="EMBL/GenBank/DDBJ databases">
        <authorList>
            <person name="Yamashiro T."/>
            <person name="Shiraishi A."/>
            <person name="Satake H."/>
            <person name="Nakayama K."/>
        </authorList>
    </citation>
    <scope>NUCLEOTIDE SEQUENCE</scope>
</reference>
<accession>A0ABQ5H903</accession>
<dbReference type="InterPro" id="IPR013103">
    <property type="entry name" value="RVT_2"/>
</dbReference>
<keyword evidence="3" id="KW-0812">Transmembrane</keyword>
<sequence>METKQVMEKIETLENNLNKGLSVAVDQLNSLLRECRRNQSHYLVVRLHNIINSGTIHPDNTTMEELISAFVERKEVLEENDFEPGLKNNLVASYVENRWIQNALSSYHEIKQEKDTPGVMTTTKILQNIYYRSDQIYLKELSDLESSSKNYNEWDEGCTAICYFYLALYLHGEEVELLAGNLHVREEGNLQPGSHTIRQARLRTAWLGIFYMCILMFMVDWLVIVLASALSFSVEAILVRLFAISEEYGQYREEVADEVQIPSKSNPSEEVSSAGYLIRGCFSIEPSAGVDFRRWQKNMHLLIFIMSVVYVLTAPMLEDGGENPTVDQVRKRAKWDNDDYVCRGLILNGMSDSLFDVYQDVETSKELWDTLEAKYIAEDASSKKFLVSNFTNYKMTYSRPVLEQYNELLGILGRFTQHKMNMDESIQVSCIIDKLPPSWKDFKHTLKHLKEELTLIELGSHLRIEKSLRAQDNDKPKGNNAAGPSVVNMVEHNNSSRYNDNKGKHKHHDNRANPNKKPKVTCWKCGKPGHLKKDCKASNVGNRANGSGIKGSEDDSSNPLKDRCWFMTYESLNDGSIIHMGNESTALVHGCGCVDLRFCYVYLLHTKDEALDKFKVFKNKVELQQGSLIKRFRTDRGGSGTKDEVSDQHSFCFNVEDDPKTFDEAMKSHDVANLWVANGSSKESRSKFDAYGKGVIICLYVNDMLIFGTDQVQVDLTKEFLSSRFSMKDIGEADFILSIRIKHESNGITISQSHYIEKFF</sequence>
<evidence type="ECO:0000259" key="4">
    <source>
        <dbReference type="PROSITE" id="PS50158"/>
    </source>
</evidence>
<gene>
    <name evidence="5" type="ORF">Tco_1058707</name>
</gene>
<dbReference type="Pfam" id="PF07727">
    <property type="entry name" value="RVT_2"/>
    <property type="match status" value="1"/>
</dbReference>
<dbReference type="SUPFAM" id="SSF57756">
    <property type="entry name" value="Retrovirus zinc finger-like domains"/>
    <property type="match status" value="1"/>
</dbReference>
<dbReference type="Proteomes" id="UP001151760">
    <property type="component" value="Unassembled WGS sequence"/>
</dbReference>
<dbReference type="Pfam" id="PF00098">
    <property type="entry name" value="zf-CCHC"/>
    <property type="match status" value="1"/>
</dbReference>
<keyword evidence="3" id="KW-0472">Membrane</keyword>
<dbReference type="PANTHER" id="PTHR47592:SF29">
    <property type="entry name" value="ZINC FINGER, CCHC-TYPE"/>
    <property type="match status" value="1"/>
</dbReference>
<evidence type="ECO:0000313" key="6">
    <source>
        <dbReference type="Proteomes" id="UP001151760"/>
    </source>
</evidence>
<organism evidence="5 6">
    <name type="scientific">Tanacetum coccineum</name>
    <dbReference type="NCBI Taxonomy" id="301880"/>
    <lineage>
        <taxon>Eukaryota</taxon>
        <taxon>Viridiplantae</taxon>
        <taxon>Streptophyta</taxon>
        <taxon>Embryophyta</taxon>
        <taxon>Tracheophyta</taxon>
        <taxon>Spermatophyta</taxon>
        <taxon>Magnoliopsida</taxon>
        <taxon>eudicotyledons</taxon>
        <taxon>Gunneridae</taxon>
        <taxon>Pentapetalae</taxon>
        <taxon>asterids</taxon>
        <taxon>campanulids</taxon>
        <taxon>Asterales</taxon>
        <taxon>Asteraceae</taxon>
        <taxon>Asteroideae</taxon>
        <taxon>Anthemideae</taxon>
        <taxon>Anthemidinae</taxon>
        <taxon>Tanacetum</taxon>
    </lineage>
</organism>
<keyword evidence="6" id="KW-1185">Reference proteome</keyword>
<reference evidence="5" key="1">
    <citation type="journal article" date="2022" name="Int. J. Mol. Sci.">
        <title>Draft Genome of Tanacetum Coccineum: Genomic Comparison of Closely Related Tanacetum-Family Plants.</title>
        <authorList>
            <person name="Yamashiro T."/>
            <person name="Shiraishi A."/>
            <person name="Nakayama K."/>
            <person name="Satake H."/>
        </authorList>
    </citation>
    <scope>NUCLEOTIDE SEQUENCE</scope>
</reference>
<dbReference type="Gene3D" id="4.10.60.10">
    <property type="entry name" value="Zinc finger, CCHC-type"/>
    <property type="match status" value="1"/>
</dbReference>
<keyword evidence="1" id="KW-0479">Metal-binding</keyword>